<protein>
    <submittedName>
        <fullName evidence="2">Uncharacterized protein</fullName>
    </submittedName>
</protein>
<dbReference type="Proteomes" id="UP000297910">
    <property type="component" value="Unassembled WGS sequence"/>
</dbReference>
<dbReference type="EMBL" id="PQXI01000064">
    <property type="protein sequence ID" value="TGO26213.1"/>
    <property type="molecule type" value="Genomic_DNA"/>
</dbReference>
<accession>A0A4Z1FVP8</accession>
<gene>
    <name evidence="2" type="ORF">BPAE_0064g00290</name>
</gene>
<comment type="caution">
    <text evidence="2">The sequence shown here is derived from an EMBL/GenBank/DDBJ whole genome shotgun (WGS) entry which is preliminary data.</text>
</comment>
<organism evidence="2 3">
    <name type="scientific">Botrytis paeoniae</name>
    <dbReference type="NCBI Taxonomy" id="278948"/>
    <lineage>
        <taxon>Eukaryota</taxon>
        <taxon>Fungi</taxon>
        <taxon>Dikarya</taxon>
        <taxon>Ascomycota</taxon>
        <taxon>Pezizomycotina</taxon>
        <taxon>Leotiomycetes</taxon>
        <taxon>Helotiales</taxon>
        <taxon>Sclerotiniaceae</taxon>
        <taxon>Botrytis</taxon>
    </lineage>
</organism>
<evidence type="ECO:0000313" key="3">
    <source>
        <dbReference type="Proteomes" id="UP000297910"/>
    </source>
</evidence>
<feature type="coiled-coil region" evidence="1">
    <location>
        <begin position="11"/>
        <end position="38"/>
    </location>
</feature>
<keyword evidence="3" id="KW-1185">Reference proteome</keyword>
<reference evidence="2 3" key="1">
    <citation type="submission" date="2017-12" db="EMBL/GenBank/DDBJ databases">
        <title>Comparative genomics of Botrytis spp.</title>
        <authorList>
            <person name="Valero-Jimenez C.A."/>
            <person name="Tapia P."/>
            <person name="Veloso J."/>
            <person name="Silva-Moreno E."/>
            <person name="Staats M."/>
            <person name="Valdes J.H."/>
            <person name="Van Kan J.A.L."/>
        </authorList>
    </citation>
    <scope>NUCLEOTIDE SEQUENCE [LARGE SCALE GENOMIC DNA]</scope>
    <source>
        <strain evidence="2 3">Bp0003</strain>
    </source>
</reference>
<name>A0A4Z1FVP8_9HELO</name>
<proteinExistence type="predicted"/>
<sequence>MYFLRYGVNAEIRAEEEKASKERELRQAEIEERGKELEAAHNKMLQRFDQSMADFTRVVRFWGRVLNYSSKDAEIHIEDDYARFEATDGNNKLTDLEILKTLILEYEEKYDTEIQWEVKYPVEYEKATS</sequence>
<evidence type="ECO:0000256" key="1">
    <source>
        <dbReference type="SAM" id="Coils"/>
    </source>
</evidence>
<dbReference type="AlphaFoldDB" id="A0A4Z1FVP8"/>
<evidence type="ECO:0000313" key="2">
    <source>
        <dbReference type="EMBL" id="TGO26213.1"/>
    </source>
</evidence>
<keyword evidence="1" id="KW-0175">Coiled coil</keyword>